<sequence>MGFRLLFFIVFLFIIELYAFQAFKTILKDKWFLIGYAVISVAILIYIFYGFFSFDRSVGQTKQTMFVMGLMLLVYVPKIVLAIVLLGEDIFRLVMGSVNYFVENTNEGFLPSRRKFISQLGLGLAAVPFLSLIYGITIGKYNYKVIKQRIFFPDLPDAFDGFTITQISDVHSGSFDNPDKINYAIDLVNEQNSDLILFTGDIVNTHAKEMHPWIDTFNRIKKPEYGKFSVLGNHDYGEYVNWPSQAEKNQNFKEIKELYGQIGFQLLLNEHTFIQKGNDKIALVGVENWGKNFKQAGDLEKASEGLRGNEFKILMSHDPSHWEYEVKNDDMNYHLTLSGHTHGMQFGIEIPGYFKWSLAQYVYKQWAGLYEHLGRYVYVNRGFGYHAYPGRVGIMPEITVIELKKGDKVA</sequence>
<proteinExistence type="predicted"/>
<dbReference type="PANTHER" id="PTHR31302">
    <property type="entry name" value="TRANSMEMBRANE PROTEIN WITH METALLOPHOSPHOESTERASE DOMAIN-RELATED"/>
    <property type="match status" value="1"/>
</dbReference>
<evidence type="ECO:0000256" key="2">
    <source>
        <dbReference type="ARBA" id="ARBA00022801"/>
    </source>
</evidence>
<keyword evidence="3" id="KW-0472">Membrane</keyword>
<evidence type="ECO:0000259" key="4">
    <source>
        <dbReference type="Pfam" id="PF00149"/>
    </source>
</evidence>
<dbReference type="Gene3D" id="3.60.21.10">
    <property type="match status" value="1"/>
</dbReference>
<protein>
    <submittedName>
        <fullName evidence="5">Metallophosphoesterase</fullName>
    </submittedName>
</protein>
<keyword evidence="3" id="KW-0812">Transmembrane</keyword>
<organism evidence="5 6">
    <name type="scientific">Flavobacterium flavipallidum</name>
    <dbReference type="NCBI Taxonomy" id="3139140"/>
    <lineage>
        <taxon>Bacteria</taxon>
        <taxon>Pseudomonadati</taxon>
        <taxon>Bacteroidota</taxon>
        <taxon>Flavobacteriia</taxon>
        <taxon>Flavobacteriales</taxon>
        <taxon>Flavobacteriaceae</taxon>
        <taxon>Flavobacterium</taxon>
    </lineage>
</organism>
<dbReference type="InterPro" id="IPR029052">
    <property type="entry name" value="Metallo-depent_PP-like"/>
</dbReference>
<dbReference type="Proteomes" id="UP001398556">
    <property type="component" value="Unassembled WGS sequence"/>
</dbReference>
<dbReference type="EMBL" id="JBBYHU010000001">
    <property type="protein sequence ID" value="MEL1239582.1"/>
    <property type="molecule type" value="Genomic_DNA"/>
</dbReference>
<keyword evidence="1" id="KW-0479">Metal-binding</keyword>
<name>A0ABU9HHK7_9FLAO</name>
<evidence type="ECO:0000256" key="3">
    <source>
        <dbReference type="SAM" id="Phobius"/>
    </source>
</evidence>
<dbReference type="CDD" id="cd07385">
    <property type="entry name" value="MPP_YkuE_C"/>
    <property type="match status" value="1"/>
</dbReference>
<dbReference type="InterPro" id="IPR004843">
    <property type="entry name" value="Calcineurin-like_PHP"/>
</dbReference>
<feature type="transmembrane region" description="Helical" evidence="3">
    <location>
        <begin position="32"/>
        <end position="52"/>
    </location>
</feature>
<keyword evidence="2" id="KW-0378">Hydrolase</keyword>
<gene>
    <name evidence="5" type="ORF">AAEO59_00825</name>
</gene>
<comment type="caution">
    <text evidence="5">The sequence shown here is derived from an EMBL/GenBank/DDBJ whole genome shotgun (WGS) entry which is preliminary data.</text>
</comment>
<dbReference type="PANTHER" id="PTHR31302:SF31">
    <property type="entry name" value="PHOSPHODIESTERASE YAEI"/>
    <property type="match status" value="1"/>
</dbReference>
<dbReference type="SUPFAM" id="SSF56300">
    <property type="entry name" value="Metallo-dependent phosphatases"/>
    <property type="match status" value="1"/>
</dbReference>
<feature type="transmembrane region" description="Helical" evidence="3">
    <location>
        <begin position="64"/>
        <end position="86"/>
    </location>
</feature>
<dbReference type="Pfam" id="PF00149">
    <property type="entry name" value="Metallophos"/>
    <property type="match status" value="1"/>
</dbReference>
<reference evidence="5 6" key="1">
    <citation type="submission" date="2024-04" db="EMBL/GenBank/DDBJ databases">
        <title>Flavobacterium sp. DGU99 16S ribosomal RNA gene Genome sequencing and assembly.</title>
        <authorList>
            <person name="Park S."/>
        </authorList>
    </citation>
    <scope>NUCLEOTIDE SEQUENCE [LARGE SCALE GENOMIC DNA]</scope>
    <source>
        <strain evidence="5 6">DGU99</strain>
    </source>
</reference>
<feature type="domain" description="Calcineurin-like phosphoesterase" evidence="4">
    <location>
        <begin position="163"/>
        <end position="343"/>
    </location>
</feature>
<evidence type="ECO:0000256" key="1">
    <source>
        <dbReference type="ARBA" id="ARBA00022723"/>
    </source>
</evidence>
<accession>A0ABU9HHK7</accession>
<keyword evidence="3" id="KW-1133">Transmembrane helix</keyword>
<evidence type="ECO:0000313" key="6">
    <source>
        <dbReference type="Proteomes" id="UP001398556"/>
    </source>
</evidence>
<dbReference type="RefSeq" id="WP_341698866.1">
    <property type="nucleotide sequence ID" value="NZ_JBBYHU010000001.1"/>
</dbReference>
<evidence type="ECO:0000313" key="5">
    <source>
        <dbReference type="EMBL" id="MEL1239582.1"/>
    </source>
</evidence>
<feature type="transmembrane region" description="Helical" evidence="3">
    <location>
        <begin position="116"/>
        <end position="139"/>
    </location>
</feature>
<keyword evidence="6" id="KW-1185">Reference proteome</keyword>
<dbReference type="InterPro" id="IPR051158">
    <property type="entry name" value="Metallophosphoesterase_sf"/>
</dbReference>